<protein>
    <submittedName>
        <fullName evidence="3">Uncharacterized protein</fullName>
    </submittedName>
</protein>
<reference evidence="3 4" key="1">
    <citation type="submission" date="2019-10" db="EMBL/GenBank/DDBJ databases">
        <title>Rubrobacter sp nov SCSIO 52090 isolated from a deep-sea sediment in the South China Sea.</title>
        <authorList>
            <person name="Chen R.W."/>
        </authorList>
    </citation>
    <scope>NUCLEOTIDE SEQUENCE [LARGE SCALE GENOMIC DNA]</scope>
    <source>
        <strain evidence="3 4">SCSIO 52909</strain>
    </source>
</reference>
<gene>
    <name evidence="3" type="ORF">GBA63_20280</name>
</gene>
<feature type="compositionally biased region" description="Acidic residues" evidence="1">
    <location>
        <begin position="383"/>
        <end position="392"/>
    </location>
</feature>
<keyword evidence="4" id="KW-1185">Reference proteome</keyword>
<keyword evidence="2" id="KW-0472">Membrane</keyword>
<evidence type="ECO:0000313" key="3">
    <source>
        <dbReference type="EMBL" id="QIN84726.1"/>
    </source>
</evidence>
<feature type="region of interest" description="Disordered" evidence="1">
    <location>
        <begin position="373"/>
        <end position="392"/>
    </location>
</feature>
<name>A0A6G8QE06_9ACTN</name>
<feature type="region of interest" description="Disordered" evidence="1">
    <location>
        <begin position="1"/>
        <end position="27"/>
    </location>
</feature>
<evidence type="ECO:0000256" key="2">
    <source>
        <dbReference type="SAM" id="Phobius"/>
    </source>
</evidence>
<feature type="compositionally biased region" description="Basic and acidic residues" evidence="1">
    <location>
        <begin position="1"/>
        <end position="13"/>
    </location>
</feature>
<organism evidence="3 4">
    <name type="scientific">Rubrobacter tropicus</name>
    <dbReference type="NCBI Taxonomy" id="2653851"/>
    <lineage>
        <taxon>Bacteria</taxon>
        <taxon>Bacillati</taxon>
        <taxon>Actinomycetota</taxon>
        <taxon>Rubrobacteria</taxon>
        <taxon>Rubrobacterales</taxon>
        <taxon>Rubrobacteraceae</taxon>
        <taxon>Rubrobacter</taxon>
    </lineage>
</organism>
<keyword evidence="2" id="KW-0812">Transmembrane</keyword>
<keyword evidence="2" id="KW-1133">Transmembrane helix</keyword>
<dbReference type="Proteomes" id="UP000501452">
    <property type="component" value="Chromosome"/>
</dbReference>
<sequence>MASTDPREGESRTVRSRGNQSANGSTVTLGLIPAPEIPEKIARELAAELPQLLDRRVDVRLSWDVSVFVDPLTGSARDAPEILDVCHDRRVREGWDMAVCLTDLPIYRNGHLVVADASASRGVAGLSLPALGTFRLRSRAKEATLRLVEELHARMLGPEENADTSGRREGGFLAPYRRIEPPDEDMKNMGVDVRFAAPRVNGHPRLLAGMVLANRPWKLFPSFKGALAAAFATGAYALITPTIWTLSDAVGWARLLLLMVAAVVAMVAWVVVAHGLWERPGDGEPRRWARLYNGATALTVTAATLLSYATLFLLVLVAAWVFVPGGYLQSTLRHPVGFGEYLILSWLTASLALVAGALGSSLEDEDTVREAAYGYRQRRRNEDADEDGSDAS</sequence>
<dbReference type="KEGG" id="rub:GBA63_20280"/>
<feature type="transmembrane region" description="Helical" evidence="2">
    <location>
        <begin position="343"/>
        <end position="362"/>
    </location>
</feature>
<accession>A0A6G8QE06</accession>
<dbReference type="RefSeq" id="WP_166179195.1">
    <property type="nucleotide sequence ID" value="NZ_CP045119.1"/>
</dbReference>
<dbReference type="EMBL" id="CP045119">
    <property type="protein sequence ID" value="QIN84726.1"/>
    <property type="molecule type" value="Genomic_DNA"/>
</dbReference>
<proteinExistence type="predicted"/>
<feature type="compositionally biased region" description="Polar residues" evidence="1">
    <location>
        <begin position="16"/>
        <end position="27"/>
    </location>
</feature>
<evidence type="ECO:0000256" key="1">
    <source>
        <dbReference type="SAM" id="MobiDB-lite"/>
    </source>
</evidence>
<dbReference type="AlphaFoldDB" id="A0A6G8QE06"/>
<evidence type="ECO:0000313" key="4">
    <source>
        <dbReference type="Proteomes" id="UP000501452"/>
    </source>
</evidence>
<feature type="transmembrane region" description="Helical" evidence="2">
    <location>
        <begin position="298"/>
        <end position="323"/>
    </location>
</feature>
<feature type="transmembrane region" description="Helical" evidence="2">
    <location>
        <begin position="225"/>
        <end position="246"/>
    </location>
</feature>
<feature type="transmembrane region" description="Helical" evidence="2">
    <location>
        <begin position="252"/>
        <end position="277"/>
    </location>
</feature>